<reference evidence="1 2" key="1">
    <citation type="journal article" date="2016" name="Nat. Commun.">
        <title>Thousands of microbial genomes shed light on interconnected biogeochemical processes in an aquifer system.</title>
        <authorList>
            <person name="Anantharaman K."/>
            <person name="Brown C.T."/>
            <person name="Hug L.A."/>
            <person name="Sharon I."/>
            <person name="Castelle C.J."/>
            <person name="Probst A.J."/>
            <person name="Thomas B.C."/>
            <person name="Singh A."/>
            <person name="Wilkins M.J."/>
            <person name="Karaoz U."/>
            <person name="Brodie E.L."/>
            <person name="Williams K.H."/>
            <person name="Hubbard S.S."/>
            <person name="Banfield J.F."/>
        </authorList>
    </citation>
    <scope>NUCLEOTIDE SEQUENCE [LARGE SCALE GENOMIC DNA]</scope>
</reference>
<comment type="caution">
    <text evidence="1">The sequence shown here is derived from an EMBL/GenBank/DDBJ whole genome shotgun (WGS) entry which is preliminary data.</text>
</comment>
<dbReference type="EMBL" id="MFHD01000002">
    <property type="protein sequence ID" value="OGF63494.1"/>
    <property type="molecule type" value="Genomic_DNA"/>
</dbReference>
<protein>
    <submittedName>
        <fullName evidence="1">Uncharacterized protein</fullName>
    </submittedName>
</protein>
<proteinExistence type="predicted"/>
<evidence type="ECO:0000313" key="1">
    <source>
        <dbReference type="EMBL" id="OGF63494.1"/>
    </source>
</evidence>
<evidence type="ECO:0000313" key="2">
    <source>
        <dbReference type="Proteomes" id="UP000179251"/>
    </source>
</evidence>
<name>A0A1F5VJB4_9BACT</name>
<dbReference type="Proteomes" id="UP000179251">
    <property type="component" value="Unassembled WGS sequence"/>
</dbReference>
<gene>
    <name evidence="1" type="ORF">A2834_01450</name>
</gene>
<dbReference type="AlphaFoldDB" id="A0A1F5VJB4"/>
<sequence>MATLTIEIPKEVLRRANGRRLLVVDPKEFADELKRHWEVDDAVGALKIARQEQRSGKLKELKSLRQLMK</sequence>
<accession>A0A1F5VJB4</accession>
<organism evidence="1 2">
    <name type="scientific">Candidatus Giovannonibacteria bacterium RIFCSPHIGHO2_01_FULL_45_23</name>
    <dbReference type="NCBI Taxonomy" id="1798325"/>
    <lineage>
        <taxon>Bacteria</taxon>
        <taxon>Candidatus Giovannoniibacteriota</taxon>
    </lineage>
</organism>
<dbReference type="STRING" id="1798325.A2834_01450"/>